<dbReference type="Pfam" id="PF01858">
    <property type="entry name" value="RB_A"/>
    <property type="match status" value="1"/>
</dbReference>
<dbReference type="InterPro" id="IPR036915">
    <property type="entry name" value="Cyclin-like_sf"/>
</dbReference>
<dbReference type="SMART" id="SM01368">
    <property type="entry name" value="RB_A"/>
    <property type="match status" value="1"/>
</dbReference>
<dbReference type="Gene3D" id="1.10.472.10">
    <property type="entry name" value="Cyclin-like"/>
    <property type="match status" value="3"/>
</dbReference>
<evidence type="ECO:0000259" key="10">
    <source>
        <dbReference type="SMART" id="SM01368"/>
    </source>
</evidence>
<gene>
    <name evidence="11" type="primary">CSON004352</name>
</gene>
<keyword evidence="7" id="KW-0131">Cell cycle</keyword>
<dbReference type="InterPro" id="IPR002719">
    <property type="entry name" value="RB_B"/>
</dbReference>
<feature type="domain" description="Retinoblastoma-associated protein A-box" evidence="10">
    <location>
        <begin position="380"/>
        <end position="563"/>
    </location>
</feature>
<dbReference type="InterPro" id="IPR002720">
    <property type="entry name" value="RB_A"/>
</dbReference>
<keyword evidence="4" id="KW-0805">Transcription regulation</keyword>
<reference evidence="11" key="1">
    <citation type="submission" date="2018-07" db="EMBL/GenBank/DDBJ databases">
        <authorList>
            <person name="Quirk P.G."/>
            <person name="Krulwich T.A."/>
        </authorList>
    </citation>
    <scope>NUCLEOTIDE SEQUENCE</scope>
</reference>
<dbReference type="GO" id="GO:0005634">
    <property type="term" value="C:nucleus"/>
    <property type="evidence" value="ECO:0007669"/>
    <property type="project" value="UniProtKB-SubCell"/>
</dbReference>
<evidence type="ECO:0000259" key="9">
    <source>
        <dbReference type="SMART" id="SM01367"/>
    </source>
</evidence>
<evidence type="ECO:0000256" key="2">
    <source>
        <dbReference type="ARBA" id="ARBA00009475"/>
    </source>
</evidence>
<sequence length="961" mass="110289">MQNKAIESSSHNNNKDVREEDLYRTHKELCGELNMDEGAKERSWQSYRSISYNYTLNGNQTHWLCCSIFVACRQSLTKTVGDQSSVLEGNCVSLTRLLRICGISIHDFFQKIHQWMEMASTPKSFRNKIEKLEHGFAVSVILYRKFSPIFEDLFNTKTGSVEKGKSNKKSKPLPCSPTKLYEFAWCLFVAAKGEYPDHSVDLVTSFHMLLCCCDLIYANVINEKRTDLINPKFKGVPLNWGKEDFTNTAPLCIIEELCQLYEGAVVDALHTKMYVWKSVIQKMFETNILKGNSQTFMDLVTPTNFEYNLKSLNNSYETYVLSCGEVDERIFIKHIQIGSRNFGANGTAASIEDGAIQSLVPQTPLTGRSGNYLRARDPVQPLAIAHDNVSKLRAVFSISQNELPQGMIELMKKTNSMTLLTESLENRLKEMSGIFNENIPSTDRWSLVKGLYYHLLLNILESELKIRPSLDIRVLLKEDLLHRTLIVCCVEIVVYSFYPQRRFPAVLQWYNMHPFNFYRIIEMVVLNHQDGLTRDIIKHLNVIEEQTLESFAWETNSPLWERIKAIGFPLPLCQDVDRPKIIGCAELAGITPHNPSFRKSEDVDKKTDIEFLTSPSGVKKQLFQDDCPLKGPSNSGELSKSIVINNQENNIRQSAGQEEAKDQNYHLLASTKKSTNRAGSLTLFFRKFYKLASIRMVALCKGLELNDQDLLKKIWTVFEHSIVEQTDLMRDRHLDQMIMCAIYVIFRVTKLSRNFKDIMTHYRNQPQWASHIYRSVLIEQRNDSGEQKEQSNESPERQKNRYEPGDLAGTAQNYGNEVRGDIIMFYNTVYVKKMQGFAMKFADTASKDSLLLSPLPHNANQIMSPKKVSEHHHIFIQSLGRNLLKSPSLKTSLSYNFPRSPIKDSPSKDLMEINRVVNQTRSVKRQITTEESGADDRTFDKRPKIPRKLESLISDRQGQRS</sequence>
<dbReference type="GO" id="GO:0005667">
    <property type="term" value="C:transcription regulator complex"/>
    <property type="evidence" value="ECO:0007669"/>
    <property type="project" value="TreeGrafter"/>
</dbReference>
<dbReference type="GO" id="GO:0000977">
    <property type="term" value="F:RNA polymerase II transcription regulatory region sequence-specific DNA binding"/>
    <property type="evidence" value="ECO:0007669"/>
    <property type="project" value="TreeGrafter"/>
</dbReference>
<dbReference type="Pfam" id="PF01857">
    <property type="entry name" value="RB_B"/>
    <property type="match status" value="1"/>
</dbReference>
<evidence type="ECO:0000256" key="1">
    <source>
        <dbReference type="ARBA" id="ARBA00004123"/>
    </source>
</evidence>
<evidence type="ECO:0000256" key="3">
    <source>
        <dbReference type="ARBA" id="ARBA00022491"/>
    </source>
</evidence>
<dbReference type="EMBL" id="UFQT01000185">
    <property type="protein sequence ID" value="SSX21268.1"/>
    <property type="molecule type" value="Genomic_DNA"/>
</dbReference>
<evidence type="ECO:0000256" key="6">
    <source>
        <dbReference type="ARBA" id="ARBA00023242"/>
    </source>
</evidence>
<dbReference type="GO" id="GO:2000134">
    <property type="term" value="P:negative regulation of G1/S transition of mitotic cell cycle"/>
    <property type="evidence" value="ECO:0007669"/>
    <property type="project" value="TreeGrafter"/>
</dbReference>
<comment type="similarity">
    <text evidence="2">Belongs to the retinoblastoma protein (RB) family.</text>
</comment>
<organism evidence="11">
    <name type="scientific">Culicoides sonorensis</name>
    <name type="common">Biting midge</name>
    <dbReference type="NCBI Taxonomy" id="179676"/>
    <lineage>
        <taxon>Eukaryota</taxon>
        <taxon>Metazoa</taxon>
        <taxon>Ecdysozoa</taxon>
        <taxon>Arthropoda</taxon>
        <taxon>Hexapoda</taxon>
        <taxon>Insecta</taxon>
        <taxon>Pterygota</taxon>
        <taxon>Neoptera</taxon>
        <taxon>Endopterygota</taxon>
        <taxon>Diptera</taxon>
        <taxon>Nematocera</taxon>
        <taxon>Chironomoidea</taxon>
        <taxon>Ceratopogonidae</taxon>
        <taxon>Ceratopogoninae</taxon>
        <taxon>Culicoides</taxon>
        <taxon>Monoculicoides</taxon>
    </lineage>
</organism>
<feature type="region of interest" description="Disordered" evidence="8">
    <location>
        <begin position="921"/>
        <end position="961"/>
    </location>
</feature>
<dbReference type="GO" id="GO:0030154">
    <property type="term" value="P:cell differentiation"/>
    <property type="evidence" value="ECO:0007669"/>
    <property type="project" value="TreeGrafter"/>
</dbReference>
<dbReference type="VEuPathDB" id="VectorBase:CSON004352"/>
<dbReference type="GO" id="GO:0006357">
    <property type="term" value="P:regulation of transcription by RNA polymerase II"/>
    <property type="evidence" value="ECO:0007669"/>
    <property type="project" value="InterPro"/>
</dbReference>
<dbReference type="PANTHER" id="PTHR13742">
    <property type="entry name" value="RETINOBLASTOMA-ASSOCIATED PROTEIN RB -RELATED"/>
    <property type="match status" value="1"/>
</dbReference>
<dbReference type="AlphaFoldDB" id="A0A336M5G2"/>
<evidence type="ECO:0000313" key="11">
    <source>
        <dbReference type="EMBL" id="SSX21268.1"/>
    </source>
</evidence>
<accession>A0A336M5G2</accession>
<keyword evidence="3" id="KW-0678">Repressor</keyword>
<evidence type="ECO:0000256" key="8">
    <source>
        <dbReference type="SAM" id="MobiDB-lite"/>
    </source>
</evidence>
<evidence type="ECO:0000256" key="4">
    <source>
        <dbReference type="ARBA" id="ARBA00023015"/>
    </source>
</evidence>
<keyword evidence="6" id="KW-0539">Nucleus</keyword>
<feature type="compositionally biased region" description="Basic and acidic residues" evidence="8">
    <location>
        <begin position="782"/>
        <end position="804"/>
    </location>
</feature>
<protein>
    <submittedName>
        <fullName evidence="11">CSON004352 protein</fullName>
    </submittedName>
</protein>
<name>A0A336M5G2_CULSO</name>
<feature type="compositionally biased region" description="Basic and acidic residues" evidence="8">
    <location>
        <begin position="934"/>
        <end position="950"/>
    </location>
</feature>
<dbReference type="PANTHER" id="PTHR13742:SF17">
    <property type="entry name" value="RE32990P-RELATED"/>
    <property type="match status" value="1"/>
</dbReference>
<comment type="subcellular location">
    <subcellularLocation>
        <location evidence="1">Nucleus</location>
    </subcellularLocation>
</comment>
<feature type="domain" description="Retinoblastoma-associated protein N-terminal" evidence="9">
    <location>
        <begin position="75"/>
        <end position="219"/>
    </location>
</feature>
<proteinExistence type="inferred from homology"/>
<dbReference type="SMART" id="SM01367">
    <property type="entry name" value="DUF3452"/>
    <property type="match status" value="1"/>
</dbReference>
<dbReference type="InterPro" id="IPR028309">
    <property type="entry name" value="RB_fam"/>
</dbReference>
<dbReference type="Pfam" id="PF11934">
    <property type="entry name" value="DUF3452"/>
    <property type="match status" value="1"/>
</dbReference>
<dbReference type="GO" id="GO:0000785">
    <property type="term" value="C:chromatin"/>
    <property type="evidence" value="ECO:0007669"/>
    <property type="project" value="TreeGrafter"/>
</dbReference>
<feature type="compositionally biased region" description="Polar residues" evidence="8">
    <location>
        <begin position="921"/>
        <end position="931"/>
    </location>
</feature>
<dbReference type="SUPFAM" id="SSF47954">
    <property type="entry name" value="Cyclin-like"/>
    <property type="match status" value="2"/>
</dbReference>
<feature type="region of interest" description="Disordered" evidence="8">
    <location>
        <begin position="782"/>
        <end position="813"/>
    </location>
</feature>
<evidence type="ECO:0000256" key="5">
    <source>
        <dbReference type="ARBA" id="ARBA00023163"/>
    </source>
</evidence>
<dbReference type="Gene3D" id="1.10.472.140">
    <property type="match status" value="1"/>
</dbReference>
<keyword evidence="5" id="KW-0804">Transcription</keyword>
<evidence type="ECO:0000256" key="7">
    <source>
        <dbReference type="ARBA" id="ARBA00023306"/>
    </source>
</evidence>
<dbReference type="InterPro" id="IPR024599">
    <property type="entry name" value="RB_N"/>
</dbReference>